<gene>
    <name evidence="1" type="ORF">MEBOL_007227</name>
</gene>
<dbReference type="OrthoDB" id="9786424at2"/>
<dbReference type="CDD" id="cd20169">
    <property type="entry name" value="Peptidase_M90_mtfA"/>
    <property type="match status" value="1"/>
</dbReference>
<dbReference type="GO" id="GO:0005829">
    <property type="term" value="C:cytosol"/>
    <property type="evidence" value="ECO:0007669"/>
    <property type="project" value="TreeGrafter"/>
</dbReference>
<dbReference type="EMBL" id="CP022163">
    <property type="protein sequence ID" value="ATB33729.1"/>
    <property type="molecule type" value="Genomic_DNA"/>
</dbReference>
<name>A0A250IPP4_9BACT</name>
<evidence type="ECO:0000313" key="2">
    <source>
        <dbReference type="Proteomes" id="UP000217289"/>
    </source>
</evidence>
<evidence type="ECO:0000313" key="1">
    <source>
        <dbReference type="EMBL" id="ATB33729.1"/>
    </source>
</evidence>
<dbReference type="GO" id="GO:0008237">
    <property type="term" value="F:metallopeptidase activity"/>
    <property type="evidence" value="ECO:0007669"/>
    <property type="project" value="InterPro"/>
</dbReference>
<sequence>MGLLRALRRRHLRRRPFPSEWLVHLERHTPFVQALDTETRERFLEMLKLFAWEKEFIGSGGFTITDEVRVVVAATAVRLVLYLDLSYYDHLREVIVYPDAFLIPDRTGVVLGEAKHWGTVILSWKSVLAGLSNPHDGHSTATHEFAHVLDREDGAFDGTPELRRYSHYAAWSQVMGTHFQKLREGRPRERQVLDDYGSINEAEFFAVATESFFEKPRQMREKTPDLYEELQRFYGCDPLTGRAASSAPLQK</sequence>
<dbReference type="InterPro" id="IPR024079">
    <property type="entry name" value="MetalloPept_cat_dom_sf"/>
</dbReference>
<dbReference type="RefSeq" id="WP_095981720.1">
    <property type="nucleotide sequence ID" value="NZ_CP022163.1"/>
</dbReference>
<keyword evidence="2" id="KW-1185">Reference proteome</keyword>
<dbReference type="Gene3D" id="3.40.390.10">
    <property type="entry name" value="Collagenase (Catalytic Domain)"/>
    <property type="match status" value="1"/>
</dbReference>
<dbReference type="KEGG" id="mbd:MEBOL_007227"/>
<reference evidence="1 2" key="1">
    <citation type="submission" date="2017-06" db="EMBL/GenBank/DDBJ databases">
        <authorList>
            <person name="Kim H.J."/>
            <person name="Triplett B.A."/>
        </authorList>
    </citation>
    <scope>NUCLEOTIDE SEQUENCE [LARGE SCALE GENOMIC DNA]</scope>
    <source>
        <strain evidence="1 2">DSM 14713</strain>
    </source>
</reference>
<dbReference type="Proteomes" id="UP000217289">
    <property type="component" value="Chromosome"/>
</dbReference>
<protein>
    <recommendedName>
        <fullName evidence="3">Zinc-dependent peptidase</fullName>
    </recommendedName>
</protein>
<dbReference type="InterPro" id="IPR010384">
    <property type="entry name" value="MtfA_fam"/>
</dbReference>
<evidence type="ECO:0008006" key="3">
    <source>
        <dbReference type="Google" id="ProtNLM"/>
    </source>
</evidence>
<dbReference type="PANTHER" id="PTHR30164">
    <property type="entry name" value="MTFA PEPTIDASE"/>
    <property type="match status" value="1"/>
</dbReference>
<accession>A0A250IPP4</accession>
<dbReference type="PANTHER" id="PTHR30164:SF2">
    <property type="entry name" value="PROTEIN MTFA"/>
    <property type="match status" value="1"/>
</dbReference>
<dbReference type="GO" id="GO:0004177">
    <property type="term" value="F:aminopeptidase activity"/>
    <property type="evidence" value="ECO:0007669"/>
    <property type="project" value="TreeGrafter"/>
</dbReference>
<dbReference type="SUPFAM" id="SSF55486">
    <property type="entry name" value="Metalloproteases ('zincins'), catalytic domain"/>
    <property type="match status" value="1"/>
</dbReference>
<dbReference type="Pfam" id="PF06167">
    <property type="entry name" value="Peptidase_M90"/>
    <property type="match status" value="1"/>
</dbReference>
<dbReference type="AlphaFoldDB" id="A0A250IPP4"/>
<organism evidence="1 2">
    <name type="scientific">Melittangium boletus DSM 14713</name>
    <dbReference type="NCBI Taxonomy" id="1294270"/>
    <lineage>
        <taxon>Bacteria</taxon>
        <taxon>Pseudomonadati</taxon>
        <taxon>Myxococcota</taxon>
        <taxon>Myxococcia</taxon>
        <taxon>Myxococcales</taxon>
        <taxon>Cystobacterineae</taxon>
        <taxon>Archangiaceae</taxon>
        <taxon>Melittangium</taxon>
    </lineage>
</organism>
<proteinExistence type="predicted"/>
<dbReference type="InterPro" id="IPR042252">
    <property type="entry name" value="MtfA_N"/>
</dbReference>
<dbReference type="Gene3D" id="1.10.472.150">
    <property type="entry name" value="Glucose-regulated metallo-peptidase M90, N-terminal domain"/>
    <property type="match status" value="1"/>
</dbReference>